<evidence type="ECO:0000313" key="3">
    <source>
        <dbReference type="Proteomes" id="UP000241462"/>
    </source>
</evidence>
<organism evidence="2 3">
    <name type="scientific">Coniella lustricola</name>
    <dbReference type="NCBI Taxonomy" id="2025994"/>
    <lineage>
        <taxon>Eukaryota</taxon>
        <taxon>Fungi</taxon>
        <taxon>Dikarya</taxon>
        <taxon>Ascomycota</taxon>
        <taxon>Pezizomycotina</taxon>
        <taxon>Sordariomycetes</taxon>
        <taxon>Sordariomycetidae</taxon>
        <taxon>Diaporthales</taxon>
        <taxon>Schizoparmaceae</taxon>
        <taxon>Coniella</taxon>
    </lineage>
</organism>
<dbReference type="EMBL" id="KZ678461">
    <property type="protein sequence ID" value="PSR83337.1"/>
    <property type="molecule type" value="Genomic_DNA"/>
</dbReference>
<feature type="region of interest" description="Disordered" evidence="1">
    <location>
        <begin position="115"/>
        <end position="143"/>
    </location>
</feature>
<proteinExistence type="predicted"/>
<name>A0A2T3A5K2_9PEZI</name>
<evidence type="ECO:0000313" key="2">
    <source>
        <dbReference type="EMBL" id="PSR83337.1"/>
    </source>
</evidence>
<protein>
    <submittedName>
        <fullName evidence="2">Uncharacterized protein</fullName>
    </submittedName>
</protein>
<evidence type="ECO:0000256" key="1">
    <source>
        <dbReference type="SAM" id="MobiDB-lite"/>
    </source>
</evidence>
<feature type="region of interest" description="Disordered" evidence="1">
    <location>
        <begin position="178"/>
        <end position="206"/>
    </location>
</feature>
<dbReference type="AlphaFoldDB" id="A0A2T3A5K2"/>
<gene>
    <name evidence="2" type="ORF">BD289DRAFT_286230</name>
</gene>
<accession>A0A2T3A5K2</accession>
<reference evidence="2 3" key="1">
    <citation type="journal article" date="2018" name="Mycol. Prog.">
        <title>Coniella lustricola, a new species from submerged detritus.</title>
        <authorList>
            <person name="Raudabaugh D.B."/>
            <person name="Iturriaga T."/>
            <person name="Carver A."/>
            <person name="Mondo S."/>
            <person name="Pangilinan J."/>
            <person name="Lipzen A."/>
            <person name="He G."/>
            <person name="Amirebrahimi M."/>
            <person name="Grigoriev I.V."/>
            <person name="Miller A.N."/>
        </authorList>
    </citation>
    <scope>NUCLEOTIDE SEQUENCE [LARGE SCALE GENOMIC DNA]</scope>
    <source>
        <strain evidence="2 3">B22-T-1</strain>
    </source>
</reference>
<keyword evidence="3" id="KW-1185">Reference proteome</keyword>
<dbReference type="InParanoid" id="A0A2T3A5K2"/>
<sequence>MIDVPTSPGPADRQCMPMSNRGGVQGCWRVLEGVWKGQLRACWRKRVRRGLAWAGRLGREGERRLISAVGYREADLILRPSALSGAAARLQSGPLAEMIVWYLVESRWRPLGDCDGESGDGPASLDRQDQHGEGDGNWNNRQSGWFDDQIHSNISRDWDWDWGWVRQQRSCCWCRRSGGGGGGGRQRRRVTRVTKQRQDVQPPPGLSVAERGCSRGMAALAQGRQQARAPASHGPSCPNWPGPRVGCGARGFLSLAATAATVLSAGHLFQRV</sequence>
<feature type="compositionally biased region" description="Basic residues" evidence="1">
    <location>
        <begin position="185"/>
        <end position="195"/>
    </location>
</feature>
<dbReference type="Proteomes" id="UP000241462">
    <property type="component" value="Unassembled WGS sequence"/>
</dbReference>